<gene>
    <name evidence="2" type="ORF">SCALIN_C24_0047</name>
</gene>
<reference evidence="2 3" key="1">
    <citation type="journal article" date="2017" name="Environ. Microbiol. Rep.">
        <title>Genetic diversity of marine anaerobic ammonium-oxidizing bacteria as revealed by genomic and proteomic analyses of 'Candidatus Scalindua japonica'.</title>
        <authorList>
            <person name="Oshiki M."/>
            <person name="Mizuto K."/>
            <person name="Kimura Z."/>
            <person name="Kindaichi T."/>
            <person name="Satoh H."/>
            <person name="Okabe S."/>
        </authorList>
    </citation>
    <scope>NUCLEOTIDE SEQUENCE [LARGE SCALE GENOMIC DNA]</scope>
    <source>
        <strain evidence="3">husup-a2</strain>
    </source>
</reference>
<dbReference type="EMBL" id="BAOS01000024">
    <property type="protein sequence ID" value="GAX61548.1"/>
    <property type="molecule type" value="Genomic_DNA"/>
</dbReference>
<keyword evidence="3" id="KW-1185">Reference proteome</keyword>
<proteinExistence type="predicted"/>
<dbReference type="AlphaFoldDB" id="A0A286U0A3"/>
<feature type="coiled-coil region" evidence="1">
    <location>
        <begin position="45"/>
        <end position="79"/>
    </location>
</feature>
<evidence type="ECO:0000256" key="1">
    <source>
        <dbReference type="SAM" id="Coils"/>
    </source>
</evidence>
<accession>A0A286U0A3</accession>
<dbReference type="Proteomes" id="UP000218542">
    <property type="component" value="Unassembled WGS sequence"/>
</dbReference>
<comment type="caution">
    <text evidence="2">The sequence shown here is derived from an EMBL/GenBank/DDBJ whole genome shotgun (WGS) entry which is preliminary data.</text>
</comment>
<evidence type="ECO:0000313" key="3">
    <source>
        <dbReference type="Proteomes" id="UP000218542"/>
    </source>
</evidence>
<dbReference type="RefSeq" id="WP_096894937.1">
    <property type="nucleotide sequence ID" value="NZ_BAOS01000024.1"/>
</dbReference>
<protein>
    <submittedName>
        <fullName evidence="2">Uncharacterized protein</fullName>
    </submittedName>
</protein>
<keyword evidence="1" id="KW-0175">Coiled coil</keyword>
<evidence type="ECO:0000313" key="2">
    <source>
        <dbReference type="EMBL" id="GAX61548.1"/>
    </source>
</evidence>
<organism evidence="2 3">
    <name type="scientific">Candidatus Scalindua japonica</name>
    <dbReference type="NCBI Taxonomy" id="1284222"/>
    <lineage>
        <taxon>Bacteria</taxon>
        <taxon>Pseudomonadati</taxon>
        <taxon>Planctomycetota</taxon>
        <taxon>Candidatus Brocadiia</taxon>
        <taxon>Candidatus Brocadiales</taxon>
        <taxon>Candidatus Scalinduaceae</taxon>
        <taxon>Candidatus Scalindua</taxon>
    </lineage>
</organism>
<sequence>MHWITLLSITLVAAGTLLAIYGQNIRNRLDTVHLRQRISELTQQVDKLLCSDNELTTKLEELQKDLSEKDETIYLLKSRLHKQIEIDNEYQKNLSEKDETIRLFRHRFGKHYSVMD</sequence>
<name>A0A286U0A3_9BACT</name>